<accession>D5C0I8</accession>
<dbReference type="PANTHER" id="PTHR36172">
    <property type="match status" value="1"/>
</dbReference>
<dbReference type="InterPro" id="IPR051491">
    <property type="entry name" value="Recombinase/Transposase-rel"/>
</dbReference>
<dbReference type="NCBIfam" id="TIGR01766">
    <property type="entry name" value="IS200/IS605 family accessory protein TnpB-like domain"/>
    <property type="match status" value="1"/>
</dbReference>
<dbReference type="PANTHER" id="PTHR36172:SF1">
    <property type="entry name" value="RESOLVASE-RELATED"/>
    <property type="match status" value="1"/>
</dbReference>
<dbReference type="InterPro" id="IPR010095">
    <property type="entry name" value="Cas12f1-like_TNB"/>
</dbReference>
<dbReference type="EMBL" id="CP001798">
    <property type="protein sequence ID" value="ADE14514.1"/>
    <property type="molecule type" value="Genomic_DNA"/>
</dbReference>
<sequence>MDACRAVKAAKVKTKQTGNPHKVRFRSKREPTQTLFIRNDMIRKGTVYPTKLGVLSFSESLPEHPRDSRITWENGRWFMCVPHEITLSPGARTKPYYAVGVDPGVRTFLSFYTDGAVGDLGEGDFGRIARLCAYLDDLMSRLDPKRKENRVNAAKRQRMRKAANRLRWKIKDLIREVHWKCARFLCENFEVVFIPDFETQQMASRTKRKLRKKSVRAMLTWSHYQFRQRLEWMAKKLGTTVISVNESYTSKTVNWTGEVNHKLGGARIVKGSDGNSMKRDHNGALGIYLKGFVGYGLTKC</sequence>
<name>D5C0I8_NITHN</name>
<organism evidence="3 4">
    <name type="scientific">Nitrosococcus halophilus (strain Nc4)</name>
    <dbReference type="NCBI Taxonomy" id="472759"/>
    <lineage>
        <taxon>Bacteria</taxon>
        <taxon>Pseudomonadati</taxon>
        <taxon>Pseudomonadota</taxon>
        <taxon>Gammaproteobacteria</taxon>
        <taxon>Chromatiales</taxon>
        <taxon>Chromatiaceae</taxon>
        <taxon>Nitrosococcus</taxon>
    </lineage>
</organism>
<reference evidence="4" key="1">
    <citation type="submission" date="2010-04" db="EMBL/GenBank/DDBJ databases">
        <title>Complete genome sequence of Nitrosococcus halophilus Nc4, a salt-adapted, aerobic obligate ammonia-oxidizing sulfur purple bacterium.</title>
        <authorList>
            <consortium name="US DOE Joint Genome Institute"/>
            <person name="Campbell M.A."/>
            <person name="Malfatti S.A."/>
            <person name="Chain P.S.G."/>
            <person name="Heidelberg J.F."/>
            <person name="Ward B.B."/>
            <person name="Klotz M.G."/>
        </authorList>
    </citation>
    <scope>NUCLEOTIDE SEQUENCE [LARGE SCALE GENOMIC DNA]</scope>
    <source>
        <strain evidence="4">Nc4</strain>
    </source>
</reference>
<dbReference type="KEGG" id="nhl:Nhal_1363"/>
<protein>
    <submittedName>
        <fullName evidence="3">Transposase, IS605 OrfB family</fullName>
    </submittedName>
</protein>
<gene>
    <name evidence="3" type="ordered locus">Nhal_1363</name>
</gene>
<dbReference type="GO" id="GO:0003677">
    <property type="term" value="F:DNA binding"/>
    <property type="evidence" value="ECO:0007669"/>
    <property type="project" value="UniProtKB-KW"/>
</dbReference>
<feature type="domain" description="Cas12f1-like TNB" evidence="2">
    <location>
        <begin position="223"/>
        <end position="287"/>
    </location>
</feature>
<evidence type="ECO:0000313" key="4">
    <source>
        <dbReference type="Proteomes" id="UP000001844"/>
    </source>
</evidence>
<dbReference type="eggNOG" id="COG0675">
    <property type="taxonomic scope" value="Bacteria"/>
</dbReference>
<proteinExistence type="predicted"/>
<dbReference type="HOGENOM" id="CLU_029254_0_0_6"/>
<dbReference type="STRING" id="472759.Nhal_1363"/>
<keyword evidence="1" id="KW-0238">DNA-binding</keyword>
<evidence type="ECO:0000313" key="3">
    <source>
        <dbReference type="EMBL" id="ADE14514.1"/>
    </source>
</evidence>
<evidence type="ECO:0000256" key="1">
    <source>
        <dbReference type="ARBA" id="ARBA00023125"/>
    </source>
</evidence>
<dbReference type="Pfam" id="PF07282">
    <property type="entry name" value="Cas12f1-like_TNB"/>
    <property type="match status" value="1"/>
</dbReference>
<dbReference type="Proteomes" id="UP000001844">
    <property type="component" value="Chromosome"/>
</dbReference>
<keyword evidence="4" id="KW-1185">Reference proteome</keyword>
<dbReference type="AlphaFoldDB" id="D5C0I8"/>
<evidence type="ECO:0000259" key="2">
    <source>
        <dbReference type="Pfam" id="PF07282"/>
    </source>
</evidence>